<evidence type="ECO:0000313" key="3">
    <source>
        <dbReference type="Proteomes" id="UP000036923"/>
    </source>
</evidence>
<dbReference type="OrthoDB" id="2536801at2"/>
<keyword evidence="3" id="KW-1185">Reference proteome</keyword>
<gene>
    <name evidence="2" type="ORF">Bccel_2083</name>
</gene>
<dbReference type="Gene3D" id="2.160.20.80">
    <property type="entry name" value="E3 ubiquitin-protein ligase SopA"/>
    <property type="match status" value="1"/>
</dbReference>
<dbReference type="SUPFAM" id="SSF141571">
    <property type="entry name" value="Pentapeptide repeat-like"/>
    <property type="match status" value="1"/>
</dbReference>
<evidence type="ECO:0000256" key="1">
    <source>
        <dbReference type="ARBA" id="ARBA00022737"/>
    </source>
</evidence>
<dbReference type="STRING" id="398512.Bccel_2083"/>
<dbReference type="EMBL" id="LGTC01000001">
    <property type="protein sequence ID" value="KNY26818.1"/>
    <property type="molecule type" value="Genomic_DNA"/>
</dbReference>
<evidence type="ECO:0000313" key="2">
    <source>
        <dbReference type="EMBL" id="KNY26818.1"/>
    </source>
</evidence>
<protein>
    <recommendedName>
        <fullName evidence="4">Pentapeptide repeat protein</fullName>
    </recommendedName>
</protein>
<dbReference type="eggNOG" id="COG1357">
    <property type="taxonomic scope" value="Bacteria"/>
</dbReference>
<sequence>MKKSEALQHFYDNYIFKIRDKKLNELKLYFETNKDTLAKEMTEAFRRICIKVKKLQLDSIKDKIAHIEFSLLRIRILEKRYSYLIDAYSGLYYLDKIECTSEYDVTWAFKYLEEFLEELEQTRKLYMNKILRPDLERIMLNEISHYNEYIVKLARYALPESVKIAEYNDLDRKQVVNIYVGDYRTSNAIVYREDNRIKNSGDIKSWLEGKYEDGYESEILKELDLSYGDYESINLSNCNFSGSNLSASNLKNSLLVGAIFNNTNLEGAKFENANLSYSDMRGAILKNVDFTRSNLKEAIFLRNDIQSLTLDDEQKKNIILV</sequence>
<name>A0A0L6JM38_9FIRM</name>
<dbReference type="Proteomes" id="UP000036923">
    <property type="component" value="Unassembled WGS sequence"/>
</dbReference>
<keyword evidence="1" id="KW-0677">Repeat</keyword>
<dbReference type="AlphaFoldDB" id="A0A0L6JM38"/>
<evidence type="ECO:0008006" key="4">
    <source>
        <dbReference type="Google" id="ProtNLM"/>
    </source>
</evidence>
<dbReference type="RefSeq" id="WP_036947040.1">
    <property type="nucleotide sequence ID" value="NZ_KN050764.1"/>
</dbReference>
<dbReference type="InterPro" id="IPR001646">
    <property type="entry name" value="5peptide_repeat"/>
</dbReference>
<comment type="caution">
    <text evidence="2">The sequence shown here is derived from an EMBL/GenBank/DDBJ whole genome shotgun (WGS) entry which is preliminary data.</text>
</comment>
<accession>A0A0L6JM38</accession>
<dbReference type="PANTHER" id="PTHR47485">
    <property type="entry name" value="THYLAKOID LUMENAL 17.4 KDA PROTEIN, CHLOROPLASTIC"/>
    <property type="match status" value="1"/>
</dbReference>
<dbReference type="PANTHER" id="PTHR47485:SF1">
    <property type="entry name" value="THYLAKOID LUMENAL 17.4 KDA PROTEIN, CHLOROPLASTIC"/>
    <property type="match status" value="1"/>
</dbReference>
<proteinExistence type="predicted"/>
<organism evidence="2 3">
    <name type="scientific">Pseudobacteroides cellulosolvens ATCC 35603 = DSM 2933</name>
    <dbReference type="NCBI Taxonomy" id="398512"/>
    <lineage>
        <taxon>Bacteria</taxon>
        <taxon>Bacillati</taxon>
        <taxon>Bacillota</taxon>
        <taxon>Clostridia</taxon>
        <taxon>Eubacteriales</taxon>
        <taxon>Oscillospiraceae</taxon>
        <taxon>Pseudobacteroides</taxon>
    </lineage>
</organism>
<reference evidence="3" key="1">
    <citation type="submission" date="2015-07" db="EMBL/GenBank/DDBJ databases">
        <title>Near-Complete Genome Sequence of the Cellulolytic Bacterium Bacteroides (Pseudobacteroides) cellulosolvens ATCC 35603.</title>
        <authorList>
            <person name="Dassa B."/>
            <person name="Utturkar S.M."/>
            <person name="Klingeman D.M."/>
            <person name="Hurt R.A."/>
            <person name="Keller M."/>
            <person name="Xu J."/>
            <person name="Reddy Y.H.K."/>
            <person name="Borovok I."/>
            <person name="Grinberg I.R."/>
            <person name="Lamed R."/>
            <person name="Zhivin O."/>
            <person name="Bayer E.A."/>
            <person name="Brown S.D."/>
        </authorList>
    </citation>
    <scope>NUCLEOTIDE SEQUENCE [LARGE SCALE GENOMIC DNA]</scope>
    <source>
        <strain evidence="3">DSM 2933</strain>
    </source>
</reference>
<dbReference type="Pfam" id="PF13599">
    <property type="entry name" value="Pentapeptide_4"/>
    <property type="match status" value="1"/>
</dbReference>